<keyword evidence="2" id="KW-1185">Reference proteome</keyword>
<name>A0ACC3D6P9_9PEZI</name>
<comment type="caution">
    <text evidence="1">The sequence shown here is derived from an EMBL/GenBank/DDBJ whole genome shotgun (WGS) entry which is preliminary data.</text>
</comment>
<proteinExistence type="predicted"/>
<reference evidence="1" key="1">
    <citation type="submission" date="2024-09" db="EMBL/GenBank/DDBJ databases">
        <title>Black Yeasts Isolated from many extreme environments.</title>
        <authorList>
            <person name="Coleine C."/>
            <person name="Stajich J.E."/>
            <person name="Selbmann L."/>
        </authorList>
    </citation>
    <scope>NUCLEOTIDE SEQUENCE</scope>
    <source>
        <strain evidence="1">CCFEE 5737</strain>
    </source>
</reference>
<protein>
    <submittedName>
        <fullName evidence="1">Uncharacterized protein</fullName>
    </submittedName>
</protein>
<dbReference type="EMBL" id="JAWDJW010007164">
    <property type="protein sequence ID" value="KAK3062706.1"/>
    <property type="molecule type" value="Genomic_DNA"/>
</dbReference>
<evidence type="ECO:0000313" key="2">
    <source>
        <dbReference type="Proteomes" id="UP001186974"/>
    </source>
</evidence>
<accession>A0ACC3D6P9</accession>
<dbReference type="Proteomes" id="UP001186974">
    <property type="component" value="Unassembled WGS sequence"/>
</dbReference>
<gene>
    <name evidence="1" type="ORF">LTS18_003528</name>
</gene>
<organism evidence="1 2">
    <name type="scientific">Coniosporium uncinatum</name>
    <dbReference type="NCBI Taxonomy" id="93489"/>
    <lineage>
        <taxon>Eukaryota</taxon>
        <taxon>Fungi</taxon>
        <taxon>Dikarya</taxon>
        <taxon>Ascomycota</taxon>
        <taxon>Pezizomycotina</taxon>
        <taxon>Dothideomycetes</taxon>
        <taxon>Dothideomycetes incertae sedis</taxon>
        <taxon>Coniosporium</taxon>
    </lineage>
</organism>
<evidence type="ECO:0000313" key="1">
    <source>
        <dbReference type="EMBL" id="KAK3062706.1"/>
    </source>
</evidence>
<sequence length="59" mass="6468">MAAGQTNITMPPLLHTRNTNEMYERPSTPKQGQLVSPQQTPQGSPSKHQQPPGAYDLPN</sequence>
<feature type="non-terminal residue" evidence="1">
    <location>
        <position position="59"/>
    </location>
</feature>